<dbReference type="AlphaFoldDB" id="A0AA42IAT2"/>
<dbReference type="Pfam" id="PF09829">
    <property type="entry name" value="DUF2057"/>
    <property type="match status" value="1"/>
</dbReference>
<protein>
    <submittedName>
        <fullName evidence="4">DUF2057 domain-containing protein</fullName>
    </submittedName>
</protein>
<keyword evidence="2 3" id="KW-0732">Signal</keyword>
<organism evidence="4 5">
    <name type="scientific">Acinetobacter courvalinii</name>
    <dbReference type="NCBI Taxonomy" id="280147"/>
    <lineage>
        <taxon>Bacteria</taxon>
        <taxon>Pseudomonadati</taxon>
        <taxon>Pseudomonadota</taxon>
        <taxon>Gammaproteobacteria</taxon>
        <taxon>Moraxellales</taxon>
        <taxon>Moraxellaceae</taxon>
        <taxon>Acinetobacter</taxon>
    </lineage>
</organism>
<accession>A0AA42IAT2</accession>
<dbReference type="InterPro" id="IPR018635">
    <property type="entry name" value="UPF0319"/>
</dbReference>
<feature type="signal peptide" evidence="3">
    <location>
        <begin position="1"/>
        <end position="20"/>
    </location>
</feature>
<reference evidence="4" key="1">
    <citation type="submission" date="2022-09" db="EMBL/GenBank/DDBJ databases">
        <title>Intensive care unit water sources are persistently colonized with multi-drug resistant bacteria and are the site of extensive horizontal gene transfer of antibiotic resistance genes.</title>
        <authorList>
            <person name="Diorio-Toth L."/>
        </authorList>
    </citation>
    <scope>NUCLEOTIDE SEQUENCE</scope>
    <source>
        <strain evidence="4">GD04005</strain>
    </source>
</reference>
<evidence type="ECO:0000313" key="5">
    <source>
        <dbReference type="Proteomes" id="UP001159329"/>
    </source>
</evidence>
<dbReference type="PANTHER" id="PTHR38108:SF1">
    <property type="entry name" value="UPF0319 PROTEIN YCCT"/>
    <property type="match status" value="1"/>
</dbReference>
<dbReference type="Proteomes" id="UP001159329">
    <property type="component" value="Unassembled WGS sequence"/>
</dbReference>
<evidence type="ECO:0000256" key="1">
    <source>
        <dbReference type="ARBA" id="ARBA00008490"/>
    </source>
</evidence>
<feature type="chain" id="PRO_5041311682" evidence="3">
    <location>
        <begin position="21"/>
        <end position="229"/>
    </location>
</feature>
<name>A0AA42IAT2_9GAMM</name>
<gene>
    <name evidence="4" type="ORF">N7644_03775</name>
</gene>
<evidence type="ECO:0000256" key="2">
    <source>
        <dbReference type="ARBA" id="ARBA00022729"/>
    </source>
</evidence>
<comment type="caution">
    <text evidence="4">The sequence shown here is derived from an EMBL/GenBank/DDBJ whole genome shotgun (WGS) entry which is preliminary data.</text>
</comment>
<comment type="similarity">
    <text evidence="1">Belongs to the UPF0319 family.</text>
</comment>
<dbReference type="RefSeq" id="WP_279694439.1">
    <property type="nucleotide sequence ID" value="NZ_JAOEEO010000001.1"/>
</dbReference>
<dbReference type="EMBL" id="JAOEEO010000001">
    <property type="protein sequence ID" value="MDH0562798.1"/>
    <property type="molecule type" value="Genomic_DNA"/>
</dbReference>
<proteinExistence type="inferred from homology"/>
<evidence type="ECO:0000313" key="4">
    <source>
        <dbReference type="EMBL" id="MDH0562798.1"/>
    </source>
</evidence>
<sequence>MSLRVGVAALGLLSSSLVFSAVTITAPEEIVILAVNGQEVNNGLIPSKKNNYQVDPGNLLVNVRYREYFEHLNGEHDIVKSGVVTLQAANLQDNQSYSLALVNAPKDFDAAKKYADQPTVALYDQNKKLVVQQTGANNEAQPWFTGNNFLSRTLDLTQKNKNNAVNQPAPVYSGATSQAAVAASAPVAVTKTAPTGTAKTTDQQMADLWQKASKAERQKFMAWLAGQSN</sequence>
<evidence type="ECO:0000256" key="3">
    <source>
        <dbReference type="SAM" id="SignalP"/>
    </source>
</evidence>
<dbReference type="PANTHER" id="PTHR38108">
    <property type="entry name" value="UPF0319 PROTEIN YCCT"/>
    <property type="match status" value="1"/>
</dbReference>